<evidence type="ECO:0000256" key="1">
    <source>
        <dbReference type="ARBA" id="ARBA00022737"/>
    </source>
</evidence>
<dbReference type="InterPro" id="IPR050498">
    <property type="entry name" value="Ycf3"/>
</dbReference>
<proteinExistence type="predicted"/>
<dbReference type="OrthoDB" id="3169018at2759"/>
<feature type="domain" description="CHAT" evidence="4">
    <location>
        <begin position="733"/>
        <end position="1007"/>
    </location>
</feature>
<dbReference type="HOGENOM" id="CLU_001305_0_1_1"/>
<dbReference type="Proteomes" id="UP000015241">
    <property type="component" value="Unassembled WGS sequence"/>
</dbReference>
<evidence type="ECO:0000313" key="5">
    <source>
        <dbReference type="EMBL" id="EPT03276.1"/>
    </source>
</evidence>
<dbReference type="Gene3D" id="1.25.40.10">
    <property type="entry name" value="Tetratricopeptide repeat domain"/>
    <property type="match status" value="2"/>
</dbReference>
<dbReference type="PANTHER" id="PTHR44858:SF1">
    <property type="entry name" value="UDP-N-ACETYLGLUCOSAMINE--PEPTIDE N-ACETYLGLUCOSAMINYLTRANSFERASE SPINDLY-RELATED"/>
    <property type="match status" value="1"/>
</dbReference>
<dbReference type="eggNOG" id="KOG4626">
    <property type="taxonomic scope" value="Eukaryota"/>
</dbReference>
<evidence type="ECO:0000313" key="6">
    <source>
        <dbReference type="Proteomes" id="UP000015241"/>
    </source>
</evidence>
<evidence type="ECO:0000259" key="4">
    <source>
        <dbReference type="Pfam" id="PF12770"/>
    </source>
</evidence>
<protein>
    <recommendedName>
        <fullName evidence="4">CHAT domain-containing protein</fullName>
    </recommendedName>
</protein>
<sequence length="1008" mass="111501">MSEFVSAFREFNSTAVDILSGMLRRSAAVFIKLYDRFGNRADLLKAIDICDQARTLVPSEHPDTPAHLRRRGVALTLRFRFSGNVEDINQSIASLEESVRLTPESDIDLPDRLTNLGTSYVLRSEYARSLPDVNRAIAAHTRGLSFREDYILLMNLATAVLHRFMLQRDVTDAEGAVATLEKAVEHVPGGHPELRRCLGNLGVAYTNRFEAFHHLEDIDKAVSTLQDAMHALNDIGDDTPEEALHAASLGNAYLLRGETLLDVQDLRLAIETLKSAISLTPPGLAHLQKRRSNLGNAYLRRHDLAHDPEDLEHAIIELEAALSLLPEGHADRPVSMSMLAEALQARFKQSSDIDDIDRAVRLNKDALAALGQQENYRRSSILMALASSYASRFRASAELQDLDEAIRRHKDVMDYFNSSSDDPRRQCAATQLANALKQRHDVKDDPEDLDEAIANYRIAAMSAYGVPWTSFLAARNWARTARARGDSSAVVLQAYSAAVELLPRVVWIGHAVADRHRQLIAIGGSMTTEAVAAAIEEGEHCLAVEWLDQTRAILWGQQMRLRSSLDELRAVAPGLATELDRVSRALDTSGSRDVVQTTDYLGRTTLDEAVQDGGRRTAVQLAEEWDRLVTKARDIPGLEYFMRPRSFSQIVQGLDYGPVVIVNADQRRCDALALMEGLEDVVHIPLESLTYELAQRLQRDLFRLLSSGNIRQRTTRAARLVSMDTSFDNIADILSELWKGVAKPILEALAFSATYREEPQRIWWCPTGPLSSLPLHAAGEYTTSEFGHKLHDYAVSSYLPTLAPRMPLSSDEQFHGILCVSQAATLPAADIESNLISYIAKDCHVDCYPLKDEIAVVETVLEGLEHYGWIHLACHGVQDAEEPTQSRFVLHDGPLALLEIIAASFKHADFAFLSACETAMGSDALPDEAAHLAAGMLAAGFRSVIGTMWSIQDADAPIVAEQVYRYLLSGPAKPDSSGAAIALHRAIKVLREQDEQSFSWVPFIHVGV</sequence>
<dbReference type="InParanoid" id="S8FPT5"/>
<dbReference type="SUPFAM" id="SSF48452">
    <property type="entry name" value="TPR-like"/>
    <property type="match status" value="1"/>
</dbReference>
<feature type="repeat" description="TPR" evidence="3">
    <location>
        <begin position="250"/>
        <end position="283"/>
    </location>
</feature>
<dbReference type="InterPro" id="IPR019734">
    <property type="entry name" value="TPR_rpt"/>
</dbReference>
<keyword evidence="2 3" id="KW-0802">TPR repeat</keyword>
<dbReference type="STRING" id="743788.S8FPT5"/>
<organism evidence="5 6">
    <name type="scientific">Fomitopsis schrenkii</name>
    <name type="common">Brown rot fungus</name>
    <dbReference type="NCBI Taxonomy" id="2126942"/>
    <lineage>
        <taxon>Eukaryota</taxon>
        <taxon>Fungi</taxon>
        <taxon>Dikarya</taxon>
        <taxon>Basidiomycota</taxon>
        <taxon>Agaricomycotina</taxon>
        <taxon>Agaricomycetes</taxon>
        <taxon>Polyporales</taxon>
        <taxon>Fomitopsis</taxon>
    </lineage>
</organism>
<keyword evidence="6" id="KW-1185">Reference proteome</keyword>
<dbReference type="Pfam" id="PF12770">
    <property type="entry name" value="CHAT"/>
    <property type="match status" value="1"/>
</dbReference>
<dbReference type="PROSITE" id="PS50005">
    <property type="entry name" value="TPR"/>
    <property type="match status" value="1"/>
</dbReference>
<evidence type="ECO:0000256" key="3">
    <source>
        <dbReference type="PROSITE-ProRule" id="PRU00339"/>
    </source>
</evidence>
<accession>S8FPT5</accession>
<gene>
    <name evidence="5" type="ORF">FOMPIDRAFT_1116787</name>
</gene>
<dbReference type="AlphaFoldDB" id="S8FPT5"/>
<evidence type="ECO:0000256" key="2">
    <source>
        <dbReference type="ARBA" id="ARBA00022803"/>
    </source>
</evidence>
<dbReference type="PANTHER" id="PTHR44858">
    <property type="entry name" value="TETRATRICOPEPTIDE REPEAT PROTEIN 6"/>
    <property type="match status" value="1"/>
</dbReference>
<keyword evidence="1" id="KW-0677">Repeat</keyword>
<dbReference type="InterPro" id="IPR011990">
    <property type="entry name" value="TPR-like_helical_dom_sf"/>
</dbReference>
<name>S8FPT5_FOMSC</name>
<dbReference type="InterPro" id="IPR024983">
    <property type="entry name" value="CHAT_dom"/>
</dbReference>
<dbReference type="EMBL" id="KE504131">
    <property type="protein sequence ID" value="EPT03276.1"/>
    <property type="molecule type" value="Genomic_DNA"/>
</dbReference>
<reference evidence="5 6" key="1">
    <citation type="journal article" date="2012" name="Science">
        <title>The Paleozoic origin of enzymatic lignin decomposition reconstructed from 31 fungal genomes.</title>
        <authorList>
            <person name="Floudas D."/>
            <person name="Binder M."/>
            <person name="Riley R."/>
            <person name="Barry K."/>
            <person name="Blanchette R.A."/>
            <person name="Henrissat B."/>
            <person name="Martinez A.T."/>
            <person name="Otillar R."/>
            <person name="Spatafora J.W."/>
            <person name="Yadav J.S."/>
            <person name="Aerts A."/>
            <person name="Benoit I."/>
            <person name="Boyd A."/>
            <person name="Carlson A."/>
            <person name="Copeland A."/>
            <person name="Coutinho P.M."/>
            <person name="de Vries R.P."/>
            <person name="Ferreira P."/>
            <person name="Findley K."/>
            <person name="Foster B."/>
            <person name="Gaskell J."/>
            <person name="Glotzer D."/>
            <person name="Gorecki P."/>
            <person name="Heitman J."/>
            <person name="Hesse C."/>
            <person name="Hori C."/>
            <person name="Igarashi K."/>
            <person name="Jurgens J.A."/>
            <person name="Kallen N."/>
            <person name="Kersten P."/>
            <person name="Kohler A."/>
            <person name="Kuees U."/>
            <person name="Kumar T.K.A."/>
            <person name="Kuo A."/>
            <person name="LaButti K."/>
            <person name="Larrondo L.F."/>
            <person name="Lindquist E."/>
            <person name="Ling A."/>
            <person name="Lombard V."/>
            <person name="Lucas S."/>
            <person name="Lundell T."/>
            <person name="Martin R."/>
            <person name="McLaughlin D.J."/>
            <person name="Morgenstern I."/>
            <person name="Morin E."/>
            <person name="Murat C."/>
            <person name="Nagy L.G."/>
            <person name="Nolan M."/>
            <person name="Ohm R.A."/>
            <person name="Patyshakuliyeva A."/>
            <person name="Rokas A."/>
            <person name="Ruiz-Duenas F.J."/>
            <person name="Sabat G."/>
            <person name="Salamov A."/>
            <person name="Samejima M."/>
            <person name="Schmutz J."/>
            <person name="Slot J.C."/>
            <person name="St John F."/>
            <person name="Stenlid J."/>
            <person name="Sun H."/>
            <person name="Sun S."/>
            <person name="Syed K."/>
            <person name="Tsang A."/>
            <person name="Wiebenga A."/>
            <person name="Young D."/>
            <person name="Pisabarro A."/>
            <person name="Eastwood D.C."/>
            <person name="Martin F."/>
            <person name="Cullen D."/>
            <person name="Grigoriev I.V."/>
            <person name="Hibbett D.S."/>
        </authorList>
    </citation>
    <scope>NUCLEOTIDE SEQUENCE</scope>
    <source>
        <strain evidence="6">FP-58527</strain>
    </source>
</reference>